<sequence length="142" mass="15432">MSESMFDLPPKAPPELLAEWSDLADRVCRELALAGLSARRGDLDGGRPVGPGVEVHVDPFADGGSGVYVDWRTDEELTTGAVELFEKGIDFTDPPPLVRHHRDVHRFMQEALLGILASAGFEVEVPDPHTYGSAAWVKGLRA</sequence>
<keyword evidence="2" id="KW-1185">Reference proteome</keyword>
<gene>
    <name evidence="1" type="ORF">LDH80_27660</name>
</gene>
<dbReference type="Proteomes" id="UP001164506">
    <property type="component" value="Chromosome"/>
</dbReference>
<organism evidence="1 2">
    <name type="scientific">Streptomyces tanashiensis</name>
    <dbReference type="NCBI Taxonomy" id="67367"/>
    <lineage>
        <taxon>Bacteria</taxon>
        <taxon>Bacillati</taxon>
        <taxon>Actinomycetota</taxon>
        <taxon>Actinomycetes</taxon>
        <taxon>Kitasatosporales</taxon>
        <taxon>Streptomycetaceae</taxon>
        <taxon>Streptomyces</taxon>
    </lineage>
</organism>
<evidence type="ECO:0000313" key="2">
    <source>
        <dbReference type="Proteomes" id="UP001164506"/>
    </source>
</evidence>
<proteinExistence type="predicted"/>
<protein>
    <submittedName>
        <fullName evidence="1">Uncharacterized protein</fullName>
    </submittedName>
</protein>
<evidence type="ECO:0000313" key="1">
    <source>
        <dbReference type="EMBL" id="UZX24245.1"/>
    </source>
</evidence>
<accession>A0ABY6R2J9</accession>
<dbReference type="EMBL" id="CP084204">
    <property type="protein sequence ID" value="UZX24245.1"/>
    <property type="molecule type" value="Genomic_DNA"/>
</dbReference>
<dbReference type="RefSeq" id="WP_267259616.1">
    <property type="nucleotide sequence ID" value="NZ_CP084204.1"/>
</dbReference>
<reference evidence="1" key="1">
    <citation type="submission" date="2021-09" db="EMBL/GenBank/DDBJ databases">
        <title>Complete genome sequence and metabolic characterization of Streptomyces tanashiensis DSM 731 the producer of antibacterial Kalafungin and diverse secondary metabolites.</title>
        <authorList>
            <person name="Abbasi M.N."/>
            <person name="Anwar M.N."/>
            <person name="Alam K."/>
            <person name="Shoaib M."/>
            <person name="Lin Z."/>
            <person name="Hayat M."/>
            <person name="Ali M.I."/>
            <person name="Malik H.M.T."/>
            <person name="Ahmed I."/>
            <person name="Li A."/>
            <person name="Hailong Wang H."/>
            <person name="Zhang Y."/>
        </authorList>
    </citation>
    <scope>NUCLEOTIDE SEQUENCE</scope>
    <source>
        <strain evidence="1">Kala</strain>
    </source>
</reference>
<name>A0ABY6R2J9_9ACTN</name>
<dbReference type="GeneID" id="95603296"/>